<sequence>MTTSDPHNHCLTCFKAFCSYDSCKLISCGFCPAVFHSCKRDDHLEVCPNVIGPCVNSIYGCQRKFKRAFLKSHLAQCPAMVVVCHMHWNRSALSESAKKQIKRAAKGLETDVELKVKPEELGEKELDVVEAVLDQKAVLNFFKLRRDYRITFRDYFTPQFPILPVLAHKTPLSDDVNGEFHDSSDDEKKAEAKKIRKKRLPWANCYICKTDPASQHLHVLGNLSNEKNGKDKAENGNSVKDALFVPEFYRKRGVMLSRTINRVPGSVKKGATIFDIAKGRPFFTFQCEDIIHRSELEDHTRFHGFEDDDWYVHRCPFSSEGCDFVTSGLDPSLGRFRCSKYLHKIVHEPKPSVNAPLETLDEGLFYEVLPLVLDHLDSADLCCLSAVSLKTKGILGSRRQIVTFGWTRTEDFYGNVFWEENEPRTSFSRCQRCPTVLPTVAPEYWQHLKTCEFRKMAEPEVVKKQKTFLLMIQEKTL</sequence>
<protein>
    <recommendedName>
        <fullName evidence="6">TRAF-type domain-containing protein</fullName>
    </recommendedName>
</protein>
<dbReference type="Gene3D" id="3.30.40.150">
    <property type="entry name" value="TRAF-like zinc-finger, N-terminal subdomain"/>
    <property type="match status" value="1"/>
</dbReference>
<evidence type="ECO:0000256" key="3">
    <source>
        <dbReference type="ARBA" id="ARBA00022786"/>
    </source>
</evidence>
<reference evidence="7 8" key="2">
    <citation type="journal article" date="2019" name="G3 (Bethesda)">
        <title>Hybrid Assembly of the Genome of the Entomopathogenic Nematode Steinernema carpocapsae Identifies the X-Chromosome.</title>
        <authorList>
            <person name="Serra L."/>
            <person name="Macchietto M."/>
            <person name="Macias-Munoz A."/>
            <person name="McGill C.J."/>
            <person name="Rodriguez I.M."/>
            <person name="Rodriguez B."/>
            <person name="Murad R."/>
            <person name="Mortazavi A."/>
        </authorList>
    </citation>
    <scope>NUCLEOTIDE SEQUENCE [LARGE SCALE GENOMIC DNA]</scope>
    <source>
        <strain evidence="7 8">ALL</strain>
    </source>
</reference>
<dbReference type="Pfam" id="PF15965">
    <property type="entry name" value="zf-TRAF_2"/>
    <property type="match status" value="1"/>
</dbReference>
<evidence type="ECO:0000313" key="7">
    <source>
        <dbReference type="EMBL" id="TKR73067.1"/>
    </source>
</evidence>
<dbReference type="GO" id="GO:0061630">
    <property type="term" value="F:ubiquitin protein ligase activity"/>
    <property type="evidence" value="ECO:0007669"/>
    <property type="project" value="InterPro"/>
</dbReference>
<dbReference type="PANTHER" id="PTHR15933">
    <property type="entry name" value="PROTEIN CBG16327"/>
    <property type="match status" value="1"/>
</dbReference>
<evidence type="ECO:0000256" key="1">
    <source>
        <dbReference type="ARBA" id="ARBA00022723"/>
    </source>
</evidence>
<dbReference type="InterPro" id="IPR031890">
    <property type="entry name" value="Fbxo30/Fbxo40"/>
</dbReference>
<keyword evidence="1 5" id="KW-0479">Metal-binding</keyword>
<dbReference type="SUPFAM" id="SSF49599">
    <property type="entry name" value="TRAF domain-like"/>
    <property type="match status" value="1"/>
</dbReference>
<dbReference type="PANTHER" id="PTHR15933:SF20">
    <property type="entry name" value="F-BOX DOMAIN-CONTAINING PROTEIN"/>
    <property type="match status" value="1"/>
</dbReference>
<keyword evidence="4 5" id="KW-0862">Zinc</keyword>
<name>A0A4U5MTG9_STECR</name>
<feature type="domain" description="TRAF-type" evidence="6">
    <location>
        <begin position="43"/>
        <end position="87"/>
    </location>
</feature>
<dbReference type="Gene3D" id="3.30.40.10">
    <property type="entry name" value="Zinc/RING finger domain, C3HC4 (zinc finger)"/>
    <property type="match status" value="1"/>
</dbReference>
<dbReference type="EMBL" id="AZBU02000006">
    <property type="protein sequence ID" value="TKR73067.1"/>
    <property type="molecule type" value="Genomic_DNA"/>
</dbReference>
<dbReference type="PROSITE" id="PS50145">
    <property type="entry name" value="ZF_TRAF"/>
    <property type="match status" value="1"/>
</dbReference>
<feature type="zinc finger region" description="TRAF-type" evidence="5">
    <location>
        <begin position="43"/>
        <end position="87"/>
    </location>
</feature>
<comment type="caution">
    <text evidence="7">The sequence shown here is derived from an EMBL/GenBank/DDBJ whole genome shotgun (WGS) entry which is preliminary data.</text>
</comment>
<evidence type="ECO:0000313" key="8">
    <source>
        <dbReference type="Proteomes" id="UP000298663"/>
    </source>
</evidence>
<gene>
    <name evidence="7" type="ORF">L596_020423</name>
</gene>
<dbReference type="GO" id="GO:0008270">
    <property type="term" value="F:zinc ion binding"/>
    <property type="evidence" value="ECO:0007669"/>
    <property type="project" value="UniProtKB-KW"/>
</dbReference>
<dbReference type="InterPro" id="IPR043013">
    <property type="entry name" value="Znf_TRAF_N"/>
</dbReference>
<keyword evidence="8" id="KW-1185">Reference proteome</keyword>
<reference evidence="7 8" key="1">
    <citation type="journal article" date="2015" name="Genome Biol.">
        <title>Comparative genomics of Steinernema reveals deeply conserved gene regulatory networks.</title>
        <authorList>
            <person name="Dillman A.R."/>
            <person name="Macchietto M."/>
            <person name="Porter C.F."/>
            <person name="Rogers A."/>
            <person name="Williams B."/>
            <person name="Antoshechkin I."/>
            <person name="Lee M.M."/>
            <person name="Goodwin Z."/>
            <person name="Lu X."/>
            <person name="Lewis E.E."/>
            <person name="Goodrich-Blair H."/>
            <person name="Stock S.P."/>
            <person name="Adams B.J."/>
            <person name="Sternberg P.W."/>
            <person name="Mortazavi A."/>
        </authorList>
    </citation>
    <scope>NUCLEOTIDE SEQUENCE [LARGE SCALE GENOMIC DNA]</scope>
    <source>
        <strain evidence="7 8">ALL</strain>
    </source>
</reference>
<organism evidence="7 8">
    <name type="scientific">Steinernema carpocapsae</name>
    <name type="common">Entomopathogenic nematode</name>
    <dbReference type="NCBI Taxonomy" id="34508"/>
    <lineage>
        <taxon>Eukaryota</taxon>
        <taxon>Metazoa</taxon>
        <taxon>Ecdysozoa</taxon>
        <taxon>Nematoda</taxon>
        <taxon>Chromadorea</taxon>
        <taxon>Rhabditida</taxon>
        <taxon>Tylenchina</taxon>
        <taxon>Panagrolaimomorpha</taxon>
        <taxon>Strongyloidoidea</taxon>
        <taxon>Steinernematidae</taxon>
        <taxon>Steinernema</taxon>
    </lineage>
</organism>
<accession>A0A4U5MTG9</accession>
<evidence type="ECO:0000256" key="4">
    <source>
        <dbReference type="ARBA" id="ARBA00022833"/>
    </source>
</evidence>
<dbReference type="InterPro" id="IPR013083">
    <property type="entry name" value="Znf_RING/FYVE/PHD"/>
</dbReference>
<keyword evidence="2 5" id="KW-0863">Zinc-finger</keyword>
<dbReference type="AlphaFoldDB" id="A0A4U5MTG9"/>
<dbReference type="OrthoDB" id="5918172at2759"/>
<dbReference type="Proteomes" id="UP000298663">
    <property type="component" value="Unassembled WGS sequence"/>
</dbReference>
<dbReference type="InterPro" id="IPR001293">
    <property type="entry name" value="Znf_TRAF"/>
</dbReference>
<evidence type="ECO:0000259" key="6">
    <source>
        <dbReference type="PROSITE" id="PS50145"/>
    </source>
</evidence>
<evidence type="ECO:0000256" key="2">
    <source>
        <dbReference type="ARBA" id="ARBA00022771"/>
    </source>
</evidence>
<dbReference type="STRING" id="34508.A0A4U5MTG9"/>
<keyword evidence="3" id="KW-0833">Ubl conjugation pathway</keyword>
<proteinExistence type="predicted"/>
<evidence type="ECO:0000256" key="5">
    <source>
        <dbReference type="PROSITE-ProRule" id="PRU00207"/>
    </source>
</evidence>